<dbReference type="GO" id="GO:0032259">
    <property type="term" value="P:methylation"/>
    <property type="evidence" value="ECO:0007669"/>
    <property type="project" value="UniProtKB-KW"/>
</dbReference>
<dbReference type="CDD" id="cd02440">
    <property type="entry name" value="AdoMet_MTases"/>
    <property type="match status" value="1"/>
</dbReference>
<accession>A0ABV8KF70</accession>
<evidence type="ECO:0000313" key="4">
    <source>
        <dbReference type="EMBL" id="MFC4104634.1"/>
    </source>
</evidence>
<dbReference type="EMBL" id="JBHSBN010000001">
    <property type="protein sequence ID" value="MFC4104634.1"/>
    <property type="molecule type" value="Genomic_DNA"/>
</dbReference>
<dbReference type="GO" id="GO:0008168">
    <property type="term" value="F:methyltransferase activity"/>
    <property type="evidence" value="ECO:0007669"/>
    <property type="project" value="UniProtKB-KW"/>
</dbReference>
<evidence type="ECO:0000256" key="3">
    <source>
        <dbReference type="ARBA" id="ARBA00022691"/>
    </source>
</evidence>
<keyword evidence="3" id="KW-0949">S-adenosyl-L-methionine</keyword>
<dbReference type="RefSeq" id="WP_377541865.1">
    <property type="nucleotide sequence ID" value="NZ_JBHSBN010000001.1"/>
</dbReference>
<dbReference type="EC" id="2.1.1.-" evidence="4"/>
<evidence type="ECO:0000313" key="5">
    <source>
        <dbReference type="Proteomes" id="UP001595868"/>
    </source>
</evidence>
<name>A0ABV8KF70_9ACTN</name>
<dbReference type="PANTHER" id="PTHR10509:SF85">
    <property type="entry name" value="O-METHYLTRANSFERASE RV1220C-RELATED"/>
    <property type="match status" value="1"/>
</dbReference>
<dbReference type="InterPro" id="IPR029063">
    <property type="entry name" value="SAM-dependent_MTases_sf"/>
</dbReference>
<dbReference type="SUPFAM" id="SSF53335">
    <property type="entry name" value="S-adenosyl-L-methionine-dependent methyltransferases"/>
    <property type="match status" value="1"/>
</dbReference>
<dbReference type="InterPro" id="IPR050362">
    <property type="entry name" value="Cation-dep_OMT"/>
</dbReference>
<keyword evidence="1 4" id="KW-0489">Methyltransferase</keyword>
<dbReference type="PANTHER" id="PTHR10509">
    <property type="entry name" value="O-METHYLTRANSFERASE-RELATED"/>
    <property type="match status" value="1"/>
</dbReference>
<evidence type="ECO:0000256" key="1">
    <source>
        <dbReference type="ARBA" id="ARBA00022603"/>
    </source>
</evidence>
<protein>
    <submittedName>
        <fullName evidence="4">O-methyltransferase</fullName>
        <ecNumber evidence="4">2.1.1.-</ecNumber>
    </submittedName>
</protein>
<dbReference type="PROSITE" id="PS51682">
    <property type="entry name" value="SAM_OMT_I"/>
    <property type="match status" value="1"/>
</dbReference>
<sequence>MTPQAVQFTEAYVAEDLVLRTARNLAIEVGLDAVTPAAGAALRLLAAAGNARAVVEIGTGTGVSGVWLLRGMRPDGVLTTIDVEAEHQRIARRIFVEAGFPPGRTRIITGRALDVLPRLADGVYDLVFVDADVTEYSASIDAALRLLRPGGVLAINGALAGGRIGDPAARDRETVTVREVVKSVRESEDWVPALLPVGDGLLVAVKRAR</sequence>
<dbReference type="Gene3D" id="3.40.50.150">
    <property type="entry name" value="Vaccinia Virus protein VP39"/>
    <property type="match status" value="1"/>
</dbReference>
<keyword evidence="5" id="KW-1185">Reference proteome</keyword>
<keyword evidence="2 4" id="KW-0808">Transferase</keyword>
<dbReference type="Proteomes" id="UP001595868">
    <property type="component" value="Unassembled WGS sequence"/>
</dbReference>
<organism evidence="4 5">
    <name type="scientific">Micromonospora zhanjiangensis</name>
    <dbReference type="NCBI Taxonomy" id="1522057"/>
    <lineage>
        <taxon>Bacteria</taxon>
        <taxon>Bacillati</taxon>
        <taxon>Actinomycetota</taxon>
        <taxon>Actinomycetes</taxon>
        <taxon>Micromonosporales</taxon>
        <taxon>Micromonosporaceae</taxon>
        <taxon>Micromonospora</taxon>
    </lineage>
</organism>
<reference evidence="5" key="1">
    <citation type="journal article" date="2019" name="Int. J. Syst. Evol. Microbiol.">
        <title>The Global Catalogue of Microorganisms (GCM) 10K type strain sequencing project: providing services to taxonomists for standard genome sequencing and annotation.</title>
        <authorList>
            <consortium name="The Broad Institute Genomics Platform"/>
            <consortium name="The Broad Institute Genome Sequencing Center for Infectious Disease"/>
            <person name="Wu L."/>
            <person name="Ma J."/>
        </authorList>
    </citation>
    <scope>NUCLEOTIDE SEQUENCE [LARGE SCALE GENOMIC DNA]</scope>
    <source>
        <strain evidence="5">2902at01</strain>
    </source>
</reference>
<gene>
    <name evidence="4" type="ORF">ACFOX0_01595</name>
</gene>
<dbReference type="InterPro" id="IPR002935">
    <property type="entry name" value="SAM_O-MeTrfase"/>
</dbReference>
<dbReference type="Pfam" id="PF01596">
    <property type="entry name" value="Methyltransf_3"/>
    <property type="match status" value="1"/>
</dbReference>
<evidence type="ECO:0000256" key="2">
    <source>
        <dbReference type="ARBA" id="ARBA00022679"/>
    </source>
</evidence>
<proteinExistence type="predicted"/>
<comment type="caution">
    <text evidence="4">The sequence shown here is derived from an EMBL/GenBank/DDBJ whole genome shotgun (WGS) entry which is preliminary data.</text>
</comment>